<accession>A0ABT4ZEA5</accession>
<dbReference type="SUPFAM" id="SSF51556">
    <property type="entry name" value="Metallo-dependent hydrolases"/>
    <property type="match status" value="1"/>
</dbReference>
<dbReference type="PANTHER" id="PTHR43569">
    <property type="entry name" value="AMIDOHYDROLASE"/>
    <property type="match status" value="1"/>
</dbReference>
<evidence type="ECO:0000256" key="1">
    <source>
        <dbReference type="ARBA" id="ARBA00038310"/>
    </source>
</evidence>
<gene>
    <name evidence="3" type="ORF">PAF17_09195</name>
</gene>
<dbReference type="EMBL" id="JAQBIE010000010">
    <property type="protein sequence ID" value="MDB6177688.1"/>
    <property type="molecule type" value="Genomic_DNA"/>
</dbReference>
<proteinExistence type="inferred from homology"/>
<dbReference type="RefSeq" id="WP_271888812.1">
    <property type="nucleotide sequence ID" value="NZ_JAQBIE010000010.1"/>
</dbReference>
<organism evidence="3 4">
    <name type="scientific">Paracoccus onchidii</name>
    <dbReference type="NCBI Taxonomy" id="3017813"/>
    <lineage>
        <taxon>Bacteria</taxon>
        <taxon>Pseudomonadati</taxon>
        <taxon>Pseudomonadota</taxon>
        <taxon>Alphaproteobacteria</taxon>
        <taxon>Rhodobacterales</taxon>
        <taxon>Paracoccaceae</taxon>
        <taxon>Paracoccus</taxon>
    </lineage>
</organism>
<dbReference type="InterPro" id="IPR052350">
    <property type="entry name" value="Metallo-dep_Lactonases"/>
</dbReference>
<sequence>MKVDSHQHYWQIDRGDYRWMDDDVAAIRRDFGPRDLAPLRKTAGIDGTVVVQAADSIEETSFLLDLAARTPSIMGVVGWVDLADDSAIHHVHHFAQDPLFKGVRPMLQDIASTDWILQPQVLNNLEQVARMGLRLDALVTPRHLPVIAELARRLAHLPIVIDHCAKPEFLTPFGTVSAAWHDGIAEISRHPMTMCKLSGLATEFGTGWSSRNLATVAGHVLDCFGPSRVMWGSDWPVLNLQGSYQDWYECAQQLTAHLDADQRDDLFGGTAIRFYGLTPPSPAQRT</sequence>
<dbReference type="Gene3D" id="3.20.20.140">
    <property type="entry name" value="Metal-dependent hydrolases"/>
    <property type="match status" value="1"/>
</dbReference>
<evidence type="ECO:0000313" key="3">
    <source>
        <dbReference type="EMBL" id="MDB6177688.1"/>
    </source>
</evidence>
<evidence type="ECO:0000259" key="2">
    <source>
        <dbReference type="Pfam" id="PF04909"/>
    </source>
</evidence>
<name>A0ABT4ZEA5_9RHOB</name>
<reference evidence="3" key="1">
    <citation type="submission" date="2022-12" db="EMBL/GenBank/DDBJ databases">
        <title>Paracoccus onchidii sp. nov., isolated from a marine invertebrate from the South China Sea.</title>
        <authorList>
            <person name="Xu S."/>
            <person name="Liu Z."/>
            <person name="Xu Y."/>
        </authorList>
    </citation>
    <scope>NUCLEOTIDE SEQUENCE</scope>
    <source>
        <strain evidence="3">Z330</strain>
    </source>
</reference>
<dbReference type="Proteomes" id="UP001165641">
    <property type="component" value="Unassembled WGS sequence"/>
</dbReference>
<dbReference type="Pfam" id="PF04909">
    <property type="entry name" value="Amidohydro_2"/>
    <property type="match status" value="1"/>
</dbReference>
<dbReference type="PANTHER" id="PTHR43569:SF2">
    <property type="entry name" value="AMIDOHYDROLASE-RELATED DOMAIN-CONTAINING PROTEIN"/>
    <property type="match status" value="1"/>
</dbReference>
<comment type="similarity">
    <text evidence="1">Belongs to the metallo-dependent hydrolases superfamily.</text>
</comment>
<evidence type="ECO:0000313" key="4">
    <source>
        <dbReference type="Proteomes" id="UP001165641"/>
    </source>
</evidence>
<dbReference type="InterPro" id="IPR032466">
    <property type="entry name" value="Metal_Hydrolase"/>
</dbReference>
<dbReference type="InterPro" id="IPR006680">
    <property type="entry name" value="Amidohydro-rel"/>
</dbReference>
<comment type="caution">
    <text evidence="3">The sequence shown here is derived from an EMBL/GenBank/DDBJ whole genome shotgun (WGS) entry which is preliminary data.</text>
</comment>
<feature type="domain" description="Amidohydrolase-related" evidence="2">
    <location>
        <begin position="3"/>
        <end position="277"/>
    </location>
</feature>
<keyword evidence="4" id="KW-1185">Reference proteome</keyword>
<protein>
    <submittedName>
        <fullName evidence="3">Amidohydrolase family protein</fullName>
    </submittedName>
</protein>